<feature type="non-terminal residue" evidence="2">
    <location>
        <position position="1"/>
    </location>
</feature>
<evidence type="ECO:0000313" key="2">
    <source>
        <dbReference type="EMBL" id="KAK2556325.1"/>
    </source>
</evidence>
<dbReference type="Pfam" id="PF00059">
    <property type="entry name" value="Lectin_C"/>
    <property type="match status" value="1"/>
</dbReference>
<dbReference type="PROSITE" id="PS50041">
    <property type="entry name" value="C_TYPE_LECTIN_2"/>
    <property type="match status" value="1"/>
</dbReference>
<gene>
    <name evidence="2" type="ORF">P5673_021546</name>
</gene>
<accession>A0AAD9V0I8</accession>
<proteinExistence type="predicted"/>
<dbReference type="EMBL" id="JARQWQ010000056">
    <property type="protein sequence ID" value="KAK2556325.1"/>
    <property type="molecule type" value="Genomic_DNA"/>
</dbReference>
<evidence type="ECO:0000313" key="3">
    <source>
        <dbReference type="Proteomes" id="UP001249851"/>
    </source>
</evidence>
<reference evidence="2" key="1">
    <citation type="journal article" date="2023" name="G3 (Bethesda)">
        <title>Whole genome assembly and annotation of the endangered Caribbean coral Acropora cervicornis.</title>
        <authorList>
            <person name="Selwyn J.D."/>
            <person name="Vollmer S.V."/>
        </authorList>
    </citation>
    <scope>NUCLEOTIDE SEQUENCE</scope>
    <source>
        <strain evidence="2">K2</strain>
    </source>
</reference>
<dbReference type="InterPro" id="IPR016186">
    <property type="entry name" value="C-type_lectin-like/link_sf"/>
</dbReference>
<dbReference type="InterPro" id="IPR001304">
    <property type="entry name" value="C-type_lectin-like"/>
</dbReference>
<keyword evidence="3" id="KW-1185">Reference proteome</keyword>
<organism evidence="2 3">
    <name type="scientific">Acropora cervicornis</name>
    <name type="common">Staghorn coral</name>
    <dbReference type="NCBI Taxonomy" id="6130"/>
    <lineage>
        <taxon>Eukaryota</taxon>
        <taxon>Metazoa</taxon>
        <taxon>Cnidaria</taxon>
        <taxon>Anthozoa</taxon>
        <taxon>Hexacorallia</taxon>
        <taxon>Scleractinia</taxon>
        <taxon>Astrocoeniina</taxon>
        <taxon>Acroporidae</taxon>
        <taxon>Acropora</taxon>
    </lineage>
</organism>
<protein>
    <recommendedName>
        <fullName evidence="1">C-type lectin domain-containing protein</fullName>
    </recommendedName>
</protein>
<dbReference type="AlphaFoldDB" id="A0AAD9V0I8"/>
<dbReference type="SUPFAM" id="SSF56436">
    <property type="entry name" value="C-type lectin-like"/>
    <property type="match status" value="1"/>
</dbReference>
<dbReference type="Proteomes" id="UP001249851">
    <property type="component" value="Unassembled WGS sequence"/>
</dbReference>
<comment type="caution">
    <text evidence="2">The sequence shown here is derived from an EMBL/GenBank/DDBJ whole genome shotgun (WGS) entry which is preliminary data.</text>
</comment>
<reference evidence="2" key="2">
    <citation type="journal article" date="2023" name="Science">
        <title>Genomic signatures of disease resistance in endangered staghorn corals.</title>
        <authorList>
            <person name="Vollmer S.V."/>
            <person name="Selwyn J.D."/>
            <person name="Despard B.A."/>
            <person name="Roesel C.L."/>
        </authorList>
    </citation>
    <scope>NUCLEOTIDE SEQUENCE</scope>
    <source>
        <strain evidence="2">K2</strain>
    </source>
</reference>
<evidence type="ECO:0000259" key="1">
    <source>
        <dbReference type="PROSITE" id="PS50041"/>
    </source>
</evidence>
<dbReference type="Gene3D" id="3.10.100.10">
    <property type="entry name" value="Mannose-Binding Protein A, subunit A"/>
    <property type="match status" value="1"/>
</dbReference>
<dbReference type="InterPro" id="IPR016187">
    <property type="entry name" value="CTDL_fold"/>
</dbReference>
<name>A0AAD9V0I8_ACRCE</name>
<sequence>MKLRELTKTRLVLQSSASNTFAQPTSWYTETHAPTLVVPLLQHGKIHGAQANLVVIKSSVENQFVCTLTSGGRSWFGLPKKADNSFYWVNDRTAQGNYQNWDSGEPNDSGGSED</sequence>
<feature type="domain" description="C-type lectin" evidence="1">
    <location>
        <begin position="51"/>
        <end position="114"/>
    </location>
</feature>